<reference evidence="1 2" key="1">
    <citation type="submission" date="2011-02" db="EMBL/GenBank/DDBJ databases">
        <title>The Genome Sequence of Sphaeroforma arctica JP610.</title>
        <authorList>
            <consortium name="The Broad Institute Genome Sequencing Platform"/>
            <person name="Russ C."/>
            <person name="Cuomo C."/>
            <person name="Young S.K."/>
            <person name="Zeng Q."/>
            <person name="Gargeya S."/>
            <person name="Alvarado L."/>
            <person name="Berlin A."/>
            <person name="Chapman S.B."/>
            <person name="Chen Z."/>
            <person name="Freedman E."/>
            <person name="Gellesch M."/>
            <person name="Goldberg J."/>
            <person name="Griggs A."/>
            <person name="Gujja S."/>
            <person name="Heilman E."/>
            <person name="Heiman D."/>
            <person name="Howarth C."/>
            <person name="Mehta T."/>
            <person name="Neiman D."/>
            <person name="Pearson M."/>
            <person name="Roberts A."/>
            <person name="Saif S."/>
            <person name="Shea T."/>
            <person name="Shenoy N."/>
            <person name="Sisk P."/>
            <person name="Stolte C."/>
            <person name="Sykes S."/>
            <person name="White J."/>
            <person name="Yandava C."/>
            <person name="Burger G."/>
            <person name="Gray M.W."/>
            <person name="Holland P.W.H."/>
            <person name="King N."/>
            <person name="Lang F.B.F."/>
            <person name="Roger A.J."/>
            <person name="Ruiz-Trillo I."/>
            <person name="Haas B."/>
            <person name="Nusbaum C."/>
            <person name="Birren B."/>
        </authorList>
    </citation>
    <scope>NUCLEOTIDE SEQUENCE [LARGE SCALE GENOMIC DNA]</scope>
    <source>
        <strain evidence="1 2">JP610</strain>
    </source>
</reference>
<dbReference type="RefSeq" id="XP_014151765.1">
    <property type="nucleotide sequence ID" value="XM_014296290.1"/>
</dbReference>
<organism evidence="1 2">
    <name type="scientific">Sphaeroforma arctica JP610</name>
    <dbReference type="NCBI Taxonomy" id="667725"/>
    <lineage>
        <taxon>Eukaryota</taxon>
        <taxon>Ichthyosporea</taxon>
        <taxon>Ichthyophonida</taxon>
        <taxon>Sphaeroforma</taxon>
    </lineage>
</organism>
<protein>
    <recommendedName>
        <fullName evidence="3">Late endosomal/lysosomal adaptor and MAPK and MTOR activator 4</fullName>
    </recommendedName>
</protein>
<evidence type="ECO:0000313" key="2">
    <source>
        <dbReference type="Proteomes" id="UP000054560"/>
    </source>
</evidence>
<accession>A0A0L0FPG4</accession>
<dbReference type="AlphaFoldDB" id="A0A0L0FPG4"/>
<dbReference type="EMBL" id="KQ242613">
    <property type="protein sequence ID" value="KNC77863.1"/>
    <property type="molecule type" value="Genomic_DNA"/>
</dbReference>
<evidence type="ECO:0008006" key="3">
    <source>
        <dbReference type="Google" id="ProtNLM"/>
    </source>
</evidence>
<proteinExistence type="predicted"/>
<gene>
    <name evidence="1" type="ORF">SARC_09684</name>
</gene>
<name>A0A0L0FPG4_9EUKA</name>
<dbReference type="GeneID" id="25910188"/>
<dbReference type="OrthoDB" id="275011at2759"/>
<sequence>AESDQSIDLQRVTDQVGTMIISRGGDVLSSSGDLDGPNIQSTMIGILHDTGCVLDGAPLKRVCLTYDTFEYVLTLGGERGDIYVVKRAL</sequence>
<dbReference type="Proteomes" id="UP000054560">
    <property type="component" value="Unassembled WGS sequence"/>
</dbReference>
<feature type="non-terminal residue" evidence="1">
    <location>
        <position position="1"/>
    </location>
</feature>
<keyword evidence="2" id="KW-1185">Reference proteome</keyword>
<evidence type="ECO:0000313" key="1">
    <source>
        <dbReference type="EMBL" id="KNC77863.1"/>
    </source>
</evidence>